<dbReference type="KEGG" id="naci:NUH88_05135"/>
<dbReference type="InterPro" id="IPR021323">
    <property type="entry name" value="DUF2927"/>
</dbReference>
<evidence type="ECO:0000313" key="2">
    <source>
        <dbReference type="EMBL" id="UUX51072.1"/>
    </source>
</evidence>
<gene>
    <name evidence="2" type="ORF">NUH88_05135</name>
</gene>
<keyword evidence="3" id="KW-1185">Reference proteome</keyword>
<protein>
    <submittedName>
        <fullName evidence="2">DUF2927 domain-containing protein</fullName>
    </submittedName>
</protein>
<keyword evidence="1" id="KW-0472">Membrane</keyword>
<evidence type="ECO:0000313" key="3">
    <source>
        <dbReference type="Proteomes" id="UP001060336"/>
    </source>
</evidence>
<name>A0A9J7AUR5_9PROT</name>
<keyword evidence="1" id="KW-1133">Transmembrane helix</keyword>
<dbReference type="AlphaFoldDB" id="A0A9J7AUR5"/>
<dbReference type="Pfam" id="PF11150">
    <property type="entry name" value="DUF2927"/>
    <property type="match status" value="1"/>
</dbReference>
<dbReference type="RefSeq" id="WP_257770358.1">
    <property type="nucleotide sequence ID" value="NZ_CP102480.1"/>
</dbReference>
<proteinExistence type="predicted"/>
<evidence type="ECO:0000256" key="1">
    <source>
        <dbReference type="SAM" id="Phobius"/>
    </source>
</evidence>
<accession>A0A9J7AUR5</accession>
<reference evidence="2" key="1">
    <citation type="submission" date="2022-08" db="EMBL/GenBank/DDBJ databases">
        <title>Nisaea acidiphila sp. nov., isolated from a marine algal debris and emended description of the genus Nisaea Urios et al. 2008.</title>
        <authorList>
            <person name="Kwon K."/>
        </authorList>
    </citation>
    <scope>NUCLEOTIDE SEQUENCE</scope>
    <source>
        <strain evidence="2">MEBiC11861</strain>
    </source>
</reference>
<feature type="transmembrane region" description="Helical" evidence="1">
    <location>
        <begin position="15"/>
        <end position="35"/>
    </location>
</feature>
<dbReference type="Proteomes" id="UP001060336">
    <property type="component" value="Chromosome"/>
</dbReference>
<keyword evidence="1" id="KW-0812">Transmembrane</keyword>
<organism evidence="2 3">
    <name type="scientific">Nisaea acidiphila</name>
    <dbReference type="NCBI Taxonomy" id="1862145"/>
    <lineage>
        <taxon>Bacteria</taxon>
        <taxon>Pseudomonadati</taxon>
        <taxon>Pseudomonadota</taxon>
        <taxon>Alphaproteobacteria</taxon>
        <taxon>Rhodospirillales</taxon>
        <taxon>Thalassobaculaceae</taxon>
        <taxon>Nisaea</taxon>
    </lineage>
</organism>
<dbReference type="EMBL" id="CP102480">
    <property type="protein sequence ID" value="UUX51072.1"/>
    <property type="molecule type" value="Genomic_DNA"/>
</dbReference>
<sequence length="303" mass="35303">MLNKISEDNRVKRSVFLRILPPFVFIAIAFGFSRIENLAFAGYNKIYEVTTNEIYFMGVDRKKYVDHINKYSIKDVEVYFKEIILRKESEFESEPDGAWKRFDQVNYVILNNSKANIDRVNYIRSIMKGLSEITNLRILEVKRKPYSSWEGVDIAIYINNVSQNITLIQHYDKTRHKIYDSTLRSGEYCFAVIGVDDGARGLSVSTIGLVDKVRDQSFKSCALEEIIQVFGLTNDMNGLDGSVLNFEDNIEKYGAIDLLLLRLLYNKKIQSGSSWIDIKENIEIIFDEELNWFEMCFYKRICD</sequence>